<dbReference type="OrthoDB" id="2514738at2"/>
<accession>A0A0C2JQX0</accession>
<dbReference type="Proteomes" id="UP000031675">
    <property type="component" value="Unassembled WGS sequence"/>
</dbReference>
<dbReference type="GO" id="GO:0004315">
    <property type="term" value="F:3-oxoacyl-[acyl-carrier-protein] synthase activity"/>
    <property type="evidence" value="ECO:0007669"/>
    <property type="project" value="InterPro"/>
</dbReference>
<feature type="domain" description="Beta-ketoacyl-[acyl-carrier-protein] synthase III N-terminal" evidence="4">
    <location>
        <begin position="120"/>
        <end position="194"/>
    </location>
</feature>
<proteinExistence type="predicted"/>
<dbReference type="SUPFAM" id="SSF53901">
    <property type="entry name" value="Thiolase-like"/>
    <property type="match status" value="2"/>
</dbReference>
<dbReference type="PANTHER" id="PTHR34069:SF2">
    <property type="entry name" value="BETA-KETOACYL-[ACYL-CARRIER-PROTEIN] SYNTHASE III"/>
    <property type="match status" value="1"/>
</dbReference>
<comment type="caution">
    <text evidence="5">The sequence shown here is derived from an EMBL/GenBank/DDBJ whole genome shotgun (WGS) entry which is preliminary data.</text>
</comment>
<evidence type="ECO:0000259" key="3">
    <source>
        <dbReference type="Pfam" id="PF08541"/>
    </source>
</evidence>
<keyword evidence="1" id="KW-0808">Transferase</keyword>
<dbReference type="GO" id="GO:0006633">
    <property type="term" value="P:fatty acid biosynthetic process"/>
    <property type="evidence" value="ECO:0007669"/>
    <property type="project" value="InterPro"/>
</dbReference>
<sequence length="346" mass="36820">MADVTPHAAAIAGTGASLPGEPIDNTALGEFLGVAPEWISRFVGTEQRHLAMDLKTGEVYRSLADMATDAALEALDTAETAPGALDFVVMGTATPDELMPATVNHVADRLGVEHIPTYQVQSGCAGAVQALSLAERLLTLPGHTTGLVIGGETCVKHCVTGRSPGEIGSSELVNYMLFGDGAGAAVLTGRPEPGDLRIRAILNQFTGAGKPAGQTVRWFGQADRDSGEPPFSEDYKAIEERVPEMAAEILWQLLETTGWRPEDVGHVLPPQLSGRMTPRITERLALPAAREVNCVHQTGNNANALPFLQLDRLMRKEDPESIGTVVGIAVESSKWLKAGFALERQE</sequence>
<feature type="domain" description="Beta-ketoacyl-[acyl-carrier-protein] synthase III C-terminal" evidence="3">
    <location>
        <begin position="254"/>
        <end position="322"/>
    </location>
</feature>
<dbReference type="Gene3D" id="3.40.47.10">
    <property type="match status" value="2"/>
</dbReference>
<dbReference type="InterPro" id="IPR013747">
    <property type="entry name" value="ACP_syn_III_C"/>
</dbReference>
<keyword evidence="2" id="KW-0012">Acyltransferase</keyword>
<gene>
    <name evidence="5" type="ORF">LP52_08760</name>
</gene>
<dbReference type="RefSeq" id="WP_040272307.1">
    <property type="nucleotide sequence ID" value="NZ_JROO01000014.1"/>
</dbReference>
<name>A0A0C2JQX0_9ACTN</name>
<evidence type="ECO:0000313" key="6">
    <source>
        <dbReference type="Proteomes" id="UP000031675"/>
    </source>
</evidence>
<reference evidence="6" key="1">
    <citation type="journal article" date="2015" name="Chem. Biol.">
        <title>Structure, bioactivity, and resistance mechanism of streptomonomicin, an unusual lasso Peptide from an understudied halophilic actinomycete.</title>
        <authorList>
            <person name="Metelev M."/>
            <person name="Tietz J.I."/>
            <person name="Melby J.O."/>
            <person name="Blair P.M."/>
            <person name="Zhu L."/>
            <person name="Livnat I."/>
            <person name="Severinov K."/>
            <person name="Mitchell D.A."/>
        </authorList>
    </citation>
    <scope>NUCLEOTIDE SEQUENCE [LARGE SCALE GENOMIC DNA]</scope>
    <source>
        <strain evidence="6">YIM 90003</strain>
    </source>
</reference>
<evidence type="ECO:0000256" key="1">
    <source>
        <dbReference type="ARBA" id="ARBA00022679"/>
    </source>
</evidence>
<dbReference type="EMBL" id="JROO01000014">
    <property type="protein sequence ID" value="KIH99207.1"/>
    <property type="molecule type" value="Genomic_DNA"/>
</dbReference>
<organism evidence="5 6">
    <name type="scientific">Streptomonospora alba</name>
    <dbReference type="NCBI Taxonomy" id="183763"/>
    <lineage>
        <taxon>Bacteria</taxon>
        <taxon>Bacillati</taxon>
        <taxon>Actinomycetota</taxon>
        <taxon>Actinomycetes</taxon>
        <taxon>Streptosporangiales</taxon>
        <taxon>Nocardiopsidaceae</taxon>
        <taxon>Streptomonospora</taxon>
    </lineage>
</organism>
<keyword evidence="6" id="KW-1185">Reference proteome</keyword>
<dbReference type="Pfam" id="PF08545">
    <property type="entry name" value="ACP_syn_III"/>
    <property type="match status" value="1"/>
</dbReference>
<evidence type="ECO:0000259" key="4">
    <source>
        <dbReference type="Pfam" id="PF08545"/>
    </source>
</evidence>
<dbReference type="InterPro" id="IPR013751">
    <property type="entry name" value="ACP_syn_III_N"/>
</dbReference>
<evidence type="ECO:0000313" key="5">
    <source>
        <dbReference type="EMBL" id="KIH99207.1"/>
    </source>
</evidence>
<dbReference type="PANTHER" id="PTHR34069">
    <property type="entry name" value="3-OXOACYL-[ACYL-CARRIER-PROTEIN] SYNTHASE 3"/>
    <property type="match status" value="1"/>
</dbReference>
<dbReference type="InterPro" id="IPR016039">
    <property type="entry name" value="Thiolase-like"/>
</dbReference>
<dbReference type="Pfam" id="PF08541">
    <property type="entry name" value="ACP_syn_III_C"/>
    <property type="match status" value="1"/>
</dbReference>
<protein>
    <submittedName>
        <fullName evidence="5">3-oxoacyl-ACP synthase</fullName>
    </submittedName>
</protein>
<dbReference type="STRING" id="183763.LP52_08760"/>
<evidence type="ECO:0000256" key="2">
    <source>
        <dbReference type="ARBA" id="ARBA00023315"/>
    </source>
</evidence>
<dbReference type="GO" id="GO:0044550">
    <property type="term" value="P:secondary metabolite biosynthetic process"/>
    <property type="evidence" value="ECO:0007669"/>
    <property type="project" value="TreeGrafter"/>
</dbReference>
<dbReference type="AlphaFoldDB" id="A0A0C2JQX0"/>